<dbReference type="InterPro" id="IPR011067">
    <property type="entry name" value="Plasmid_toxin/cell-grow_inhib"/>
</dbReference>
<gene>
    <name evidence="3" type="ORF">CBF53_00730</name>
    <name evidence="4" type="ORF">CBF70_01315</name>
</gene>
<evidence type="ECO:0000313" key="6">
    <source>
        <dbReference type="Proteomes" id="UP000216316"/>
    </source>
</evidence>
<dbReference type="RefSeq" id="WP_094496816.1">
    <property type="nucleotide sequence ID" value="NZ_CAMTQP010000009.1"/>
</dbReference>
<reference evidence="3" key="2">
    <citation type="submission" date="2017-05" db="EMBL/GenBank/DDBJ databases">
        <authorList>
            <person name="Lin X.B."/>
            <person name="Stothard P."/>
            <person name="Tasseva G."/>
            <person name="Walter J."/>
        </authorList>
    </citation>
    <scope>NUCLEOTIDE SEQUENCE</scope>
    <source>
        <strain evidence="3">609u</strain>
    </source>
</reference>
<dbReference type="GO" id="GO:0003677">
    <property type="term" value="F:DNA binding"/>
    <property type="evidence" value="ECO:0007669"/>
    <property type="project" value="InterPro"/>
</dbReference>
<keyword evidence="2" id="KW-1277">Toxin-antitoxin system</keyword>
<accession>A0A256LII7</accession>
<comment type="similarity">
    <text evidence="1">Belongs to the PemK/MazF family.</text>
</comment>
<name>A0A256LII7_9LACO</name>
<keyword evidence="6" id="KW-1185">Reference proteome</keyword>
<evidence type="ECO:0000256" key="1">
    <source>
        <dbReference type="ARBA" id="ARBA00007521"/>
    </source>
</evidence>
<dbReference type="SUPFAM" id="SSF50118">
    <property type="entry name" value="Cell growth inhibitor/plasmid maintenance toxic component"/>
    <property type="match status" value="1"/>
</dbReference>
<dbReference type="EMBL" id="NGNV01000002">
    <property type="protein sequence ID" value="OYR89045.1"/>
    <property type="molecule type" value="Genomic_DNA"/>
</dbReference>
<sequence>MDYPKQGDFVFMSAEPHAGHEIGGHDPQGGNIRRPYLVLSRDSFNSNTGLVYAMAISSKVRESPIRERIVDLESGINGDLLLTRVPQYDFQARDGKIIGHIRDQSKLEKVLDIFKQIF</sequence>
<dbReference type="Gene3D" id="2.30.30.110">
    <property type="match status" value="1"/>
</dbReference>
<proteinExistence type="inferred from homology"/>
<reference evidence="5 6" key="3">
    <citation type="submission" date="2017-09" db="EMBL/GenBank/DDBJ databases">
        <title>Tripartite evolution among Lactobacillus johnsonii, Lactobacillus taiwanensis, Lactobacillus reuteri and their rodent host.</title>
        <authorList>
            <person name="Wang T."/>
            <person name="Knowles S."/>
            <person name="Cheng C."/>
        </authorList>
    </citation>
    <scope>NUCLEOTIDE SEQUENCE [LARGE SCALE GENOMIC DNA]</scope>
    <source>
        <strain evidence="4 5">609q</strain>
        <strain evidence="3 6">609u</strain>
    </source>
</reference>
<dbReference type="InterPro" id="IPR003477">
    <property type="entry name" value="PemK-like"/>
</dbReference>
<evidence type="ECO:0000313" key="5">
    <source>
        <dbReference type="Proteomes" id="UP000215828"/>
    </source>
</evidence>
<evidence type="ECO:0000313" key="4">
    <source>
        <dbReference type="EMBL" id="OYR93261.1"/>
    </source>
</evidence>
<evidence type="ECO:0000256" key="2">
    <source>
        <dbReference type="ARBA" id="ARBA00022649"/>
    </source>
</evidence>
<dbReference type="EMBL" id="NGNX01000003">
    <property type="protein sequence ID" value="OYR93261.1"/>
    <property type="molecule type" value="Genomic_DNA"/>
</dbReference>
<dbReference type="Proteomes" id="UP000216316">
    <property type="component" value="Unassembled WGS sequence"/>
</dbReference>
<dbReference type="Pfam" id="PF02452">
    <property type="entry name" value="PemK_toxin"/>
    <property type="match status" value="1"/>
</dbReference>
<evidence type="ECO:0000313" key="3">
    <source>
        <dbReference type="EMBL" id="OYR89045.1"/>
    </source>
</evidence>
<reference evidence="4 5" key="1">
    <citation type="submission" date="2017-04" db="EMBL/GenBank/DDBJ databases">
        <authorList>
            <person name="Afonso C.L."/>
            <person name="Miller P.J."/>
            <person name="Scott M.A."/>
            <person name="Spackman E."/>
            <person name="Goraichik I."/>
            <person name="Dimitrov K.M."/>
            <person name="Suarez D.L."/>
            <person name="Swayne D.E."/>
        </authorList>
    </citation>
    <scope>NUCLEOTIDE SEQUENCE [LARGE SCALE GENOMIC DNA]</scope>
    <source>
        <strain evidence="4 5">609q</strain>
    </source>
</reference>
<protein>
    <submittedName>
        <fullName evidence="4">Transcriptional regulator</fullName>
    </submittedName>
</protein>
<organism evidence="4 5">
    <name type="scientific">Lactobacillus taiwanensis</name>
    <dbReference type="NCBI Taxonomy" id="508451"/>
    <lineage>
        <taxon>Bacteria</taxon>
        <taxon>Bacillati</taxon>
        <taxon>Bacillota</taxon>
        <taxon>Bacilli</taxon>
        <taxon>Lactobacillales</taxon>
        <taxon>Lactobacillaceae</taxon>
        <taxon>Lactobacillus</taxon>
    </lineage>
</organism>
<comment type="caution">
    <text evidence="4">The sequence shown here is derived from an EMBL/GenBank/DDBJ whole genome shotgun (WGS) entry which is preliminary data.</text>
</comment>
<dbReference type="AlphaFoldDB" id="A0A256LII7"/>
<dbReference type="Proteomes" id="UP000215828">
    <property type="component" value="Unassembled WGS sequence"/>
</dbReference>